<name>A0A154QJD5_9GAMM</name>
<keyword evidence="3 5" id="KW-1133">Transmembrane helix</keyword>
<dbReference type="Gene3D" id="1.20.120.550">
    <property type="entry name" value="Membrane associated eicosanoid/glutathione metabolism-like domain"/>
    <property type="match status" value="1"/>
</dbReference>
<dbReference type="EMBL" id="LVJS01000031">
    <property type="protein sequence ID" value="KZC24210.1"/>
    <property type="molecule type" value="Genomic_DNA"/>
</dbReference>
<dbReference type="InterPro" id="IPR023352">
    <property type="entry name" value="MAPEG-like_dom_sf"/>
</dbReference>
<dbReference type="SUPFAM" id="SSF161084">
    <property type="entry name" value="MAPEG domain-like"/>
    <property type="match status" value="1"/>
</dbReference>
<evidence type="ECO:0008006" key="8">
    <source>
        <dbReference type="Google" id="ProtNLM"/>
    </source>
</evidence>
<dbReference type="STRING" id="416169.RHOFW104T7_09550"/>
<proteinExistence type="predicted"/>
<reference evidence="6 7" key="1">
    <citation type="journal article" date="2016" name="MBio">
        <title>Lateral Gene Transfer in a Heavy Metal-Contaminated-Groundwater Microbial Community.</title>
        <authorList>
            <person name="Hemme C.L."/>
            <person name="Green S.J."/>
            <person name="Rishishwar L."/>
            <person name="Prakash O."/>
            <person name="Pettenato A."/>
            <person name="Chakraborty R."/>
            <person name="Deutschbauer A.M."/>
            <person name="Van Nostrand J.D."/>
            <person name="Wu L."/>
            <person name="He Z."/>
            <person name="Jordan I.K."/>
            <person name="Hazen T.C."/>
            <person name="Arkin A.P."/>
            <person name="Kostka J.E."/>
            <person name="Zhou J."/>
        </authorList>
    </citation>
    <scope>NUCLEOTIDE SEQUENCE [LARGE SCALE GENOMIC DNA]</scope>
    <source>
        <strain evidence="6 7">FW104-T7</strain>
    </source>
</reference>
<dbReference type="PANTHER" id="PTHR35371:SF1">
    <property type="entry name" value="BLR7753 PROTEIN"/>
    <property type="match status" value="1"/>
</dbReference>
<feature type="transmembrane region" description="Helical" evidence="5">
    <location>
        <begin position="56"/>
        <end position="77"/>
    </location>
</feature>
<sequence>MTTELCMLMWSVVLGLLQVALAATCTVAQRGLGWAASPRDEVKPPLSGVGGRLQRVSANFLETFPFFVAVVLVAQLLQRHDHLTVLGAQLYFWARVAYVPAYAAGIPYLRTLIWAASIAGIVLVLVALF</sequence>
<evidence type="ECO:0000256" key="3">
    <source>
        <dbReference type="ARBA" id="ARBA00022989"/>
    </source>
</evidence>
<dbReference type="Proteomes" id="UP000076131">
    <property type="component" value="Unassembled WGS sequence"/>
</dbReference>
<protein>
    <recommendedName>
        <fullName evidence="8">MAPEG family protein</fullName>
    </recommendedName>
</protein>
<evidence type="ECO:0000256" key="1">
    <source>
        <dbReference type="ARBA" id="ARBA00004370"/>
    </source>
</evidence>
<evidence type="ECO:0000256" key="5">
    <source>
        <dbReference type="SAM" id="Phobius"/>
    </source>
</evidence>
<accession>A0A154QJD5</accession>
<keyword evidence="7" id="KW-1185">Reference proteome</keyword>
<evidence type="ECO:0000313" key="7">
    <source>
        <dbReference type="Proteomes" id="UP000076131"/>
    </source>
</evidence>
<comment type="caution">
    <text evidence="6">The sequence shown here is derived from an EMBL/GenBank/DDBJ whole genome shotgun (WGS) entry which is preliminary data.</text>
</comment>
<feature type="transmembrane region" description="Helical" evidence="5">
    <location>
        <begin position="111"/>
        <end position="128"/>
    </location>
</feature>
<gene>
    <name evidence="6" type="ORF">RHOFW104T7_09550</name>
</gene>
<organism evidence="6 7">
    <name type="scientific">Rhodanobacter thiooxydans</name>
    <dbReference type="NCBI Taxonomy" id="416169"/>
    <lineage>
        <taxon>Bacteria</taxon>
        <taxon>Pseudomonadati</taxon>
        <taxon>Pseudomonadota</taxon>
        <taxon>Gammaproteobacteria</taxon>
        <taxon>Lysobacterales</taxon>
        <taxon>Rhodanobacteraceae</taxon>
        <taxon>Rhodanobacter</taxon>
    </lineage>
</organism>
<keyword evidence="4 5" id="KW-0472">Membrane</keyword>
<evidence type="ECO:0000256" key="2">
    <source>
        <dbReference type="ARBA" id="ARBA00022692"/>
    </source>
</evidence>
<evidence type="ECO:0000256" key="4">
    <source>
        <dbReference type="ARBA" id="ARBA00023136"/>
    </source>
</evidence>
<keyword evidence="2 5" id="KW-0812">Transmembrane</keyword>
<dbReference type="GO" id="GO:0016020">
    <property type="term" value="C:membrane"/>
    <property type="evidence" value="ECO:0007669"/>
    <property type="project" value="UniProtKB-SubCell"/>
</dbReference>
<comment type="subcellular location">
    <subcellularLocation>
        <location evidence="1">Membrane</location>
    </subcellularLocation>
</comment>
<dbReference type="eggNOG" id="COG3686">
    <property type="taxonomic scope" value="Bacteria"/>
</dbReference>
<dbReference type="RefSeq" id="WP_008433928.1">
    <property type="nucleotide sequence ID" value="NZ_LVJS01000031.1"/>
</dbReference>
<dbReference type="Pfam" id="PF01124">
    <property type="entry name" value="MAPEG"/>
    <property type="match status" value="1"/>
</dbReference>
<evidence type="ECO:0000313" key="6">
    <source>
        <dbReference type="EMBL" id="KZC24210.1"/>
    </source>
</evidence>
<dbReference type="AlphaFoldDB" id="A0A154QJD5"/>
<dbReference type="InterPro" id="IPR001129">
    <property type="entry name" value="Membr-assoc_MAPEG"/>
</dbReference>
<dbReference type="PANTHER" id="PTHR35371">
    <property type="entry name" value="INNER MEMBRANE PROTEIN"/>
    <property type="match status" value="1"/>
</dbReference>